<gene>
    <name evidence="2" type="ORF">EQG66_07995</name>
</gene>
<evidence type="ECO:0000256" key="1">
    <source>
        <dbReference type="SAM" id="SignalP"/>
    </source>
</evidence>
<feature type="chain" id="PRO_5020292450" evidence="1">
    <location>
        <begin position="35"/>
        <end position="173"/>
    </location>
</feature>
<evidence type="ECO:0000313" key="2">
    <source>
        <dbReference type="EMBL" id="RXR29011.1"/>
    </source>
</evidence>
<dbReference type="OrthoDB" id="7189112at2"/>
<keyword evidence="3" id="KW-1185">Reference proteome</keyword>
<comment type="caution">
    <text evidence="2">The sequence shown here is derived from an EMBL/GenBank/DDBJ whole genome shotgun (WGS) entry which is preliminary data.</text>
</comment>
<organism evidence="2 3">
    <name type="scientific">Sphingobium fluviale</name>
    <dbReference type="NCBI Taxonomy" id="2506423"/>
    <lineage>
        <taxon>Bacteria</taxon>
        <taxon>Pseudomonadati</taxon>
        <taxon>Pseudomonadota</taxon>
        <taxon>Alphaproteobacteria</taxon>
        <taxon>Sphingomonadales</taxon>
        <taxon>Sphingomonadaceae</taxon>
        <taxon>Sphingobium</taxon>
    </lineage>
</organism>
<dbReference type="Proteomes" id="UP000290958">
    <property type="component" value="Unassembled WGS sequence"/>
</dbReference>
<accession>A0A4Q1KH22</accession>
<keyword evidence="1" id="KW-0732">Signal</keyword>
<dbReference type="EMBL" id="SBKP01000006">
    <property type="protein sequence ID" value="RXR29011.1"/>
    <property type="molecule type" value="Genomic_DNA"/>
</dbReference>
<sequence length="173" mass="17919">MLKISGAYRKGAAAAALAALVMAGSAVAPAQAYAQRQHIDNDMARCAAGAGSAIIVDVSGFETASGIVRIQSYPATRKAWLEKGAWINRIEVPVKPVNGKMRFCVPLPSAGRYGIAVRHDVNGNGKTDLSRDGGGFSNNPKASIFNLGKPAVEKAAVPVGSAPVTIAISLQYL</sequence>
<dbReference type="Pfam" id="PF09912">
    <property type="entry name" value="DUF2141"/>
    <property type="match status" value="1"/>
</dbReference>
<name>A0A4Q1KH22_9SPHN</name>
<proteinExistence type="predicted"/>
<protein>
    <submittedName>
        <fullName evidence="2">DUF2141 domain-containing protein</fullName>
    </submittedName>
</protein>
<evidence type="ECO:0000313" key="3">
    <source>
        <dbReference type="Proteomes" id="UP000290958"/>
    </source>
</evidence>
<dbReference type="AlphaFoldDB" id="A0A4Q1KH22"/>
<dbReference type="InterPro" id="IPR018673">
    <property type="entry name" value="DUF2141"/>
</dbReference>
<feature type="signal peptide" evidence="1">
    <location>
        <begin position="1"/>
        <end position="34"/>
    </location>
</feature>
<dbReference type="RefSeq" id="WP_129404075.1">
    <property type="nucleotide sequence ID" value="NZ_SBKP01000006.1"/>
</dbReference>
<reference evidence="3" key="1">
    <citation type="submission" date="2019-01" db="EMBL/GenBank/DDBJ databases">
        <title>Cytophagaceae bacterium strain CAR-16.</title>
        <authorList>
            <person name="Chen W.-M."/>
        </authorList>
    </citation>
    <scope>NUCLEOTIDE SEQUENCE [LARGE SCALE GENOMIC DNA]</scope>
    <source>
        <strain evidence="3">CHR27</strain>
    </source>
</reference>